<comment type="catalytic activity">
    <reaction evidence="2">
        <text>4-demethylwyosine(37) in tRNA(Phe) + S-adenosyl-L-methionine = 4-demethyl-7-[(3S)-3-amino-3-carboxypropyl]wyosine(37) in tRNA(Phe) + S-methyl-5'-thioadenosine + H(+)</text>
        <dbReference type="Rhea" id="RHEA:36355"/>
        <dbReference type="Rhea" id="RHEA-COMP:10164"/>
        <dbReference type="Rhea" id="RHEA-COMP:10378"/>
        <dbReference type="ChEBI" id="CHEBI:15378"/>
        <dbReference type="ChEBI" id="CHEBI:17509"/>
        <dbReference type="ChEBI" id="CHEBI:59789"/>
        <dbReference type="ChEBI" id="CHEBI:64315"/>
        <dbReference type="ChEBI" id="CHEBI:73550"/>
        <dbReference type="EC" id="2.5.1.114"/>
    </reaction>
</comment>
<evidence type="ECO:0000313" key="5">
    <source>
        <dbReference type="EMBL" id="CAF9940148.1"/>
    </source>
</evidence>
<keyword evidence="6" id="KW-1185">Reference proteome</keyword>
<dbReference type="InterPro" id="IPR030382">
    <property type="entry name" value="MeTrfase_TRM5/TYW2"/>
</dbReference>
<keyword evidence="3" id="KW-0175">Coiled coil</keyword>
<comment type="caution">
    <text evidence="5">The sequence shown here is derived from an EMBL/GenBank/DDBJ whole genome shotgun (WGS) entry which is preliminary data.</text>
</comment>
<dbReference type="PANTHER" id="PTHR23245">
    <property type="entry name" value="TRNA METHYLTRANSFERASE"/>
    <property type="match status" value="1"/>
</dbReference>
<proteinExistence type="predicted"/>
<dbReference type="GO" id="GO:0102522">
    <property type="term" value="F:tRNA 4-demethylwyosine alpha-amino-alpha-carboxypropyltransferase activity"/>
    <property type="evidence" value="ECO:0007669"/>
    <property type="project" value="UniProtKB-EC"/>
</dbReference>
<sequence>MPPEENVSSGSIALIVPQRLVKTVKDGLHEIGSLDKRNKIHRLESDDPRVAVDNDPTSSSEISMFIIPTTWVVDDSSSEACRAQKIKILHSMGLQEHAQLISYHIQPISTKQQTKPVQGKNKFGHIIDQWLLSLPSNLSAVLVEKAISTQHWSYNIYPPLLLFPSSGFARDPWAALLTVDFQPYREKLFISVCEAFKVTHIALNGAIPANSANTNTNILRSPTRLTPLYGDFGPDLAQPPTYEPTAADFKSAFWCSTTQNGIYQTWAPRYTMFSKGNLSEKARVLNLRSLTRDGLDGLSPKEISAVDLYAGIGYFAFSYAKAGVGKVLCWEINRWSVEGLRRGATKNGWICKVVEGESKQQSLGTGRNSVREYSDIQEQLVVFKEDNERAAERLDEIRAKIPPVRHVNCGFLPSSSTSWKTAVQLLDGRQGGWIHAHENVNVKDLQKRKHEVLETFTTLVNTRWPTSNGLHVSCVHLEIVKSYGPGISHCVFDIAVLAP</sequence>
<feature type="coiled-coil region" evidence="3">
    <location>
        <begin position="373"/>
        <end position="400"/>
    </location>
</feature>
<evidence type="ECO:0000256" key="3">
    <source>
        <dbReference type="SAM" id="Coils"/>
    </source>
</evidence>
<organism evidence="5 6">
    <name type="scientific">Heterodermia speciosa</name>
    <dbReference type="NCBI Taxonomy" id="116794"/>
    <lineage>
        <taxon>Eukaryota</taxon>
        <taxon>Fungi</taxon>
        <taxon>Dikarya</taxon>
        <taxon>Ascomycota</taxon>
        <taxon>Pezizomycotina</taxon>
        <taxon>Lecanoromycetes</taxon>
        <taxon>OSLEUM clade</taxon>
        <taxon>Lecanoromycetidae</taxon>
        <taxon>Caliciales</taxon>
        <taxon>Physciaceae</taxon>
        <taxon>Heterodermia</taxon>
    </lineage>
</organism>
<dbReference type="AlphaFoldDB" id="A0A8H3J430"/>
<dbReference type="Proteomes" id="UP000664521">
    <property type="component" value="Unassembled WGS sequence"/>
</dbReference>
<gene>
    <name evidence="5" type="ORF">HETSPECPRED_002180</name>
</gene>
<accession>A0A8H3J430</accession>
<dbReference type="GO" id="GO:0031591">
    <property type="term" value="P:wybutosine biosynthetic process"/>
    <property type="evidence" value="ECO:0007669"/>
    <property type="project" value="TreeGrafter"/>
</dbReference>
<feature type="domain" description="SAM-dependent methyltransferase TRM5/TYW2-type" evidence="4">
    <location>
        <begin position="189"/>
        <end position="498"/>
    </location>
</feature>
<dbReference type="EC" id="2.5.1.114" evidence="1"/>
<evidence type="ECO:0000256" key="2">
    <source>
        <dbReference type="ARBA" id="ARBA00049400"/>
    </source>
</evidence>
<dbReference type="PROSITE" id="PS51684">
    <property type="entry name" value="SAM_MT_TRM5_TYW2"/>
    <property type="match status" value="1"/>
</dbReference>
<dbReference type="InterPro" id="IPR029063">
    <property type="entry name" value="SAM-dependent_MTases_sf"/>
</dbReference>
<protein>
    <recommendedName>
        <fullName evidence="1">tRNA(Phe) (4-demethylwyosine(37)-C(7)) aminocarboxypropyltransferase</fullName>
        <ecNumber evidence="1">2.5.1.114</ecNumber>
    </recommendedName>
</protein>
<reference evidence="5" key="1">
    <citation type="submission" date="2021-03" db="EMBL/GenBank/DDBJ databases">
        <authorList>
            <person name="Tagirdzhanova G."/>
        </authorList>
    </citation>
    <scope>NUCLEOTIDE SEQUENCE</scope>
</reference>
<dbReference type="GO" id="GO:0005737">
    <property type="term" value="C:cytoplasm"/>
    <property type="evidence" value="ECO:0007669"/>
    <property type="project" value="TreeGrafter"/>
</dbReference>
<dbReference type="GO" id="GO:0008175">
    <property type="term" value="F:tRNA methyltransferase activity"/>
    <property type="evidence" value="ECO:0007669"/>
    <property type="project" value="TreeGrafter"/>
</dbReference>
<dbReference type="EMBL" id="CAJPDS010000146">
    <property type="protein sequence ID" value="CAF9940148.1"/>
    <property type="molecule type" value="Genomic_DNA"/>
</dbReference>
<name>A0A8H3J430_9LECA</name>
<dbReference type="GO" id="GO:0030488">
    <property type="term" value="P:tRNA methylation"/>
    <property type="evidence" value="ECO:0007669"/>
    <property type="project" value="TreeGrafter"/>
</dbReference>
<dbReference type="SUPFAM" id="SSF53335">
    <property type="entry name" value="S-adenosyl-L-methionine-dependent methyltransferases"/>
    <property type="match status" value="1"/>
</dbReference>
<dbReference type="OrthoDB" id="2387925at2759"/>
<evidence type="ECO:0000313" key="6">
    <source>
        <dbReference type="Proteomes" id="UP000664521"/>
    </source>
</evidence>
<dbReference type="Gene3D" id="3.40.50.150">
    <property type="entry name" value="Vaccinia Virus protein VP39"/>
    <property type="match status" value="1"/>
</dbReference>
<evidence type="ECO:0000259" key="4">
    <source>
        <dbReference type="PROSITE" id="PS51684"/>
    </source>
</evidence>
<evidence type="ECO:0000256" key="1">
    <source>
        <dbReference type="ARBA" id="ARBA00012265"/>
    </source>
</evidence>
<dbReference type="PANTHER" id="PTHR23245:SF25">
    <property type="entry name" value="TRNA WYBUTOSINE-SYNTHESIZING PROTEIN 2 HOMOLOG"/>
    <property type="match status" value="1"/>
</dbReference>